<dbReference type="EMBL" id="LAZR01016880">
    <property type="protein sequence ID" value="KKM02626.1"/>
    <property type="molecule type" value="Genomic_DNA"/>
</dbReference>
<accession>A0A0F9J9V7</accession>
<comment type="caution">
    <text evidence="1">The sequence shown here is derived from an EMBL/GenBank/DDBJ whole genome shotgun (WGS) entry which is preliminary data.</text>
</comment>
<evidence type="ECO:0000313" key="1">
    <source>
        <dbReference type="EMBL" id="KKM02626.1"/>
    </source>
</evidence>
<dbReference type="AlphaFoldDB" id="A0A0F9J9V7"/>
<reference evidence="1" key="1">
    <citation type="journal article" date="2015" name="Nature">
        <title>Complex archaea that bridge the gap between prokaryotes and eukaryotes.</title>
        <authorList>
            <person name="Spang A."/>
            <person name="Saw J.H."/>
            <person name="Jorgensen S.L."/>
            <person name="Zaremba-Niedzwiedzka K."/>
            <person name="Martijn J."/>
            <person name="Lind A.E."/>
            <person name="van Eijk R."/>
            <person name="Schleper C."/>
            <person name="Guy L."/>
            <person name="Ettema T.J."/>
        </authorList>
    </citation>
    <scope>NUCLEOTIDE SEQUENCE</scope>
</reference>
<sequence>MIYKYHDGSGNTYLIKDDVKKTIEFIPIKPLYSSSGVYDGGNYTKKEINKLQYNKITSIINKAIKNKESHSKNRVKMSGMITIQEKNEKKTYILSPNSKELHEIEKILQNIIKN</sequence>
<organism evidence="1">
    <name type="scientific">marine sediment metagenome</name>
    <dbReference type="NCBI Taxonomy" id="412755"/>
    <lineage>
        <taxon>unclassified sequences</taxon>
        <taxon>metagenomes</taxon>
        <taxon>ecological metagenomes</taxon>
    </lineage>
</organism>
<gene>
    <name evidence="1" type="ORF">LCGC14_1782560</name>
</gene>
<protein>
    <submittedName>
        <fullName evidence="1">Uncharacterized protein</fullName>
    </submittedName>
</protein>
<name>A0A0F9J9V7_9ZZZZ</name>
<proteinExistence type="predicted"/>